<feature type="transmembrane region" description="Helical" evidence="6">
    <location>
        <begin position="39"/>
        <end position="58"/>
    </location>
</feature>
<dbReference type="AlphaFoldDB" id="A0A099FJF2"/>
<gene>
    <name evidence="8" type="ORF">ATH84_1002354</name>
    <name evidence="7" type="ORF">BDD41_1452</name>
</gene>
<proteinExistence type="inferred from homology"/>
<dbReference type="Proteomes" id="UP000256941">
    <property type="component" value="Unassembled WGS sequence"/>
</dbReference>
<evidence type="ECO:0000313" key="7">
    <source>
        <dbReference type="EMBL" id="REF72953.1"/>
    </source>
</evidence>
<dbReference type="EMBL" id="QUMX01000002">
    <property type="protein sequence ID" value="REG55905.1"/>
    <property type="molecule type" value="Genomic_DNA"/>
</dbReference>
<keyword evidence="4 6" id="KW-1133">Transmembrane helix</keyword>
<feature type="transmembrane region" description="Helical" evidence="6">
    <location>
        <begin position="220"/>
        <end position="246"/>
    </location>
</feature>
<evidence type="ECO:0000256" key="1">
    <source>
        <dbReference type="ARBA" id="ARBA00004141"/>
    </source>
</evidence>
<dbReference type="GO" id="GO:0005886">
    <property type="term" value="C:plasma membrane"/>
    <property type="evidence" value="ECO:0007669"/>
    <property type="project" value="TreeGrafter"/>
</dbReference>
<comment type="similarity">
    <text evidence="2">Belongs to the UPF0014 family.</text>
</comment>
<accession>A0A099FJF2</accession>
<evidence type="ECO:0000256" key="6">
    <source>
        <dbReference type="SAM" id="Phobius"/>
    </source>
</evidence>
<evidence type="ECO:0000256" key="5">
    <source>
        <dbReference type="ARBA" id="ARBA00023136"/>
    </source>
</evidence>
<dbReference type="InterPro" id="IPR005226">
    <property type="entry name" value="UPF0014_fam"/>
</dbReference>
<comment type="subcellular location">
    <subcellularLocation>
        <location evidence="1">Membrane</location>
        <topology evidence="1">Multi-pass membrane protein</topology>
    </subcellularLocation>
</comment>
<dbReference type="Proteomes" id="UP000256794">
    <property type="component" value="Unassembled WGS sequence"/>
</dbReference>
<dbReference type="OrthoDB" id="9791807at2"/>
<dbReference type="RefSeq" id="WP_036755798.1">
    <property type="nucleotide sequence ID" value="NZ_CP038196.1"/>
</dbReference>
<feature type="transmembrane region" description="Helical" evidence="6">
    <location>
        <begin position="181"/>
        <end position="200"/>
    </location>
</feature>
<protein>
    <submittedName>
        <fullName evidence="7 8">ABC transport system permease protein</fullName>
    </submittedName>
</protein>
<keyword evidence="5 6" id="KW-0472">Membrane</keyword>
<evidence type="ECO:0000313" key="10">
    <source>
        <dbReference type="Proteomes" id="UP000256941"/>
    </source>
</evidence>
<keyword evidence="9" id="KW-1185">Reference proteome</keyword>
<organism evidence="7 10">
    <name type="scientific">Paracoccus versutus</name>
    <name type="common">Thiobacillus versutus</name>
    <dbReference type="NCBI Taxonomy" id="34007"/>
    <lineage>
        <taxon>Bacteria</taxon>
        <taxon>Pseudomonadati</taxon>
        <taxon>Pseudomonadota</taxon>
        <taxon>Alphaproteobacteria</taxon>
        <taxon>Rhodobacterales</taxon>
        <taxon>Paracoccaceae</taxon>
        <taxon>Paracoccus</taxon>
    </lineage>
</organism>
<dbReference type="PANTHER" id="PTHR30028">
    <property type="entry name" value="UPF0014 INNER MEMBRANE PROTEIN YBBM-RELATED"/>
    <property type="match status" value="1"/>
</dbReference>
<keyword evidence="3 6" id="KW-0812">Transmembrane</keyword>
<feature type="transmembrane region" description="Helical" evidence="6">
    <location>
        <begin position="12"/>
        <end position="32"/>
    </location>
</feature>
<evidence type="ECO:0000256" key="2">
    <source>
        <dbReference type="ARBA" id="ARBA00005268"/>
    </source>
</evidence>
<evidence type="ECO:0000313" key="9">
    <source>
        <dbReference type="Proteomes" id="UP000256794"/>
    </source>
</evidence>
<accession>A0A3D9XUZ4</accession>
<feature type="transmembrane region" description="Helical" evidence="6">
    <location>
        <begin position="128"/>
        <end position="150"/>
    </location>
</feature>
<evidence type="ECO:0000256" key="3">
    <source>
        <dbReference type="ARBA" id="ARBA00022692"/>
    </source>
</evidence>
<feature type="transmembrane region" description="Helical" evidence="6">
    <location>
        <begin position="64"/>
        <end position="82"/>
    </location>
</feature>
<feature type="transmembrane region" description="Helical" evidence="6">
    <location>
        <begin position="94"/>
        <end position="116"/>
    </location>
</feature>
<name>A0A099FJF2_PARVE</name>
<dbReference type="EMBL" id="QTUJ01000001">
    <property type="protein sequence ID" value="REF72953.1"/>
    <property type="molecule type" value="Genomic_DNA"/>
</dbReference>
<evidence type="ECO:0000313" key="8">
    <source>
        <dbReference type="EMBL" id="REG55905.1"/>
    </source>
</evidence>
<evidence type="ECO:0000256" key="4">
    <source>
        <dbReference type="ARBA" id="ARBA00022989"/>
    </source>
</evidence>
<reference evidence="9 10" key="1">
    <citation type="submission" date="2018-08" db="EMBL/GenBank/DDBJ databases">
        <title>Genomic Encyclopedia of Archaeal and Bacterial Type Strains, Phase II (KMG-II): from individual species to whole genera.</title>
        <authorList>
            <person name="Goeker M."/>
        </authorList>
    </citation>
    <scope>NUCLEOTIDE SEQUENCE [LARGE SCALE GENOMIC DNA]</scope>
    <source>
        <strain evidence="7 10">DSM 17099</strain>
        <strain evidence="8 9">DSM 582</strain>
    </source>
</reference>
<dbReference type="Pfam" id="PF03649">
    <property type="entry name" value="UPF0014"/>
    <property type="match status" value="1"/>
</dbReference>
<dbReference type="eggNOG" id="COG0390">
    <property type="taxonomic scope" value="Bacteria"/>
</dbReference>
<sequence>MSVLTLGSGEIAIAGGLISCSAGLSLALHMGIGRRLAWAALRMSLQLLAVGYLLRLLFRSENGLLVGLVMVVMLAAAAHEIGARQSGPRRWSEFLRNLLILCISAAGVALLGLTGLSRSGPAFDAQHVIPVFGIILGTAMNSAALTLHALKSQIAGARNRIEAQLALGRDMGEATRDLSRSAIVSGTIPIINQMAGAGIITLPGIMSGQVLAGQDPTQAAIYQIFLMALLALASVVCVALTGWLFIRSITDDRQRLRLDRLGS</sequence>
<dbReference type="PANTHER" id="PTHR30028:SF0">
    <property type="entry name" value="PROTEIN ALUMINUM SENSITIVE 3"/>
    <property type="match status" value="1"/>
</dbReference>
<comment type="caution">
    <text evidence="7">The sequence shown here is derived from an EMBL/GenBank/DDBJ whole genome shotgun (WGS) entry which is preliminary data.</text>
</comment>